<accession>Q5WIQ3</accession>
<reference evidence="10" key="4">
    <citation type="submission" date="2003-10" db="EMBL/GenBank/DDBJ databases">
        <title>The complete genome sequence of the alkaliphilic Bacillus clausii KSM-K16.</title>
        <authorList>
            <person name="Takaki Y."/>
            <person name="Kageyama Y."/>
            <person name="Shimamura S."/>
            <person name="Suzuki H."/>
            <person name="Nishi S."/>
            <person name="Hatada Y."/>
            <person name="Kawai S."/>
            <person name="Ito S."/>
            <person name="Horikoshi K."/>
        </authorList>
    </citation>
    <scope>NUCLEOTIDE SEQUENCE [LARGE SCALE GENOMIC DNA]</scope>
    <source>
        <strain evidence="10">KSM-K16</strain>
    </source>
</reference>
<keyword evidence="6 7" id="KW-0472">Membrane</keyword>
<feature type="transmembrane region" description="Helical" evidence="7">
    <location>
        <begin position="96"/>
        <end position="122"/>
    </location>
</feature>
<reference evidence="9 10" key="5">
    <citation type="journal article" date="2007" name="Extremophiles">
        <title>Intragenomic diversity of the V1 regions of 16S rRNA genes in high-alkaline protease-producing Bacillus clausii spp.</title>
        <authorList>
            <person name="Kageyama Y."/>
            <person name="Takaki Y."/>
            <person name="Shimamura S."/>
            <person name="Nishi S."/>
            <person name="Nogi Y."/>
            <person name="Uchimura K."/>
            <person name="Kobayashi T."/>
            <person name="Hitomi J."/>
            <person name="Ozaki K."/>
            <person name="Kawai S."/>
            <person name="Ito S."/>
            <person name="Horikoshi K."/>
        </authorList>
    </citation>
    <scope>NUCLEOTIDE SEQUENCE [LARGE SCALE GENOMIC DNA]</scope>
    <source>
        <strain evidence="9 10">KSM-K16</strain>
    </source>
</reference>
<evidence type="ECO:0000256" key="2">
    <source>
        <dbReference type="ARBA" id="ARBA00022448"/>
    </source>
</evidence>
<keyword evidence="4 7" id="KW-0812">Transmembrane</keyword>
<feature type="domain" description="ABC transmembrane type-1" evidence="8">
    <location>
        <begin position="97"/>
        <end position="308"/>
    </location>
</feature>
<dbReference type="PANTHER" id="PTHR30193:SF1">
    <property type="entry name" value="ABC TRANSPORTER PERMEASE PROTEIN YESP-RELATED"/>
    <property type="match status" value="1"/>
</dbReference>
<dbReference type="STRING" id="66692.ABC1214"/>
<evidence type="ECO:0000256" key="3">
    <source>
        <dbReference type="ARBA" id="ARBA00022475"/>
    </source>
</evidence>
<reference evidence="9 10" key="1">
    <citation type="journal article" date="1994" name="J. Ferment. Bioeng.">
        <title>Molecular cloning and nucleotide sequence of the gene for an alkaline protease from the alkalophilic Bacillus sp. KSM-K16.</title>
        <authorList>
            <person name="Hakamada Y."/>
            <person name="Kobayashi T."/>
            <person name="Hitomi J."/>
            <person name="Kawai S."/>
            <person name="Ito S."/>
        </authorList>
    </citation>
    <scope>NUCLEOTIDE SEQUENCE [LARGE SCALE GENOMIC DNA]</scope>
    <source>
        <strain evidence="9 10">KSM-K16</strain>
    </source>
</reference>
<evidence type="ECO:0000256" key="7">
    <source>
        <dbReference type="RuleBase" id="RU363032"/>
    </source>
</evidence>
<feature type="transmembrane region" description="Helical" evidence="7">
    <location>
        <begin position="134"/>
        <end position="154"/>
    </location>
</feature>
<dbReference type="GO" id="GO:0005886">
    <property type="term" value="C:plasma membrane"/>
    <property type="evidence" value="ECO:0007669"/>
    <property type="project" value="UniProtKB-SubCell"/>
</dbReference>
<dbReference type="HOGENOM" id="CLU_016047_0_2_9"/>
<feature type="transmembrane region" description="Helical" evidence="7">
    <location>
        <begin position="227"/>
        <end position="252"/>
    </location>
</feature>
<reference evidence="9 10" key="3">
    <citation type="journal article" date="1997" name="Protein Eng.">
        <title>High-resolution crystal structure of M-protease: phylogeny aided analysis of the high-alkaline adaptation mechanism.</title>
        <authorList>
            <person name="Shirai T."/>
            <person name="Suzuki A."/>
            <person name="Yamane T."/>
            <person name="Ashida T."/>
            <person name="Kobayashi T."/>
            <person name="Ito S."/>
        </authorList>
    </citation>
    <scope>NUCLEOTIDE SEQUENCE [LARGE SCALE GENOMIC DNA]</scope>
    <source>
        <strain evidence="9 10">KSM-K16</strain>
    </source>
</reference>
<keyword evidence="2 7" id="KW-0813">Transport</keyword>
<dbReference type="KEGG" id="bcl:ABC1214"/>
<comment type="subcellular location">
    <subcellularLocation>
        <location evidence="1 7">Cell membrane</location>
        <topology evidence="1 7">Multi-pass membrane protein</topology>
    </subcellularLocation>
</comment>
<evidence type="ECO:0000313" key="9">
    <source>
        <dbReference type="EMBL" id="BAD63752.1"/>
    </source>
</evidence>
<feature type="transmembrane region" description="Helical" evidence="7">
    <location>
        <begin position="187"/>
        <end position="207"/>
    </location>
</feature>
<comment type="similarity">
    <text evidence="7">Belongs to the binding-protein-dependent transport system permease family.</text>
</comment>
<dbReference type="SUPFAM" id="SSF160964">
    <property type="entry name" value="MalF N-terminal region-like"/>
    <property type="match status" value="1"/>
</dbReference>
<evidence type="ECO:0000256" key="4">
    <source>
        <dbReference type="ARBA" id="ARBA00022692"/>
    </source>
</evidence>
<evidence type="ECO:0000256" key="1">
    <source>
        <dbReference type="ARBA" id="ARBA00004651"/>
    </source>
</evidence>
<feature type="transmembrane region" description="Helical" evidence="7">
    <location>
        <begin position="35"/>
        <end position="59"/>
    </location>
</feature>
<dbReference type="InterPro" id="IPR035906">
    <property type="entry name" value="MetI-like_sf"/>
</dbReference>
<dbReference type="PANTHER" id="PTHR30193">
    <property type="entry name" value="ABC TRANSPORTER PERMEASE PROTEIN"/>
    <property type="match status" value="1"/>
</dbReference>
<gene>
    <name evidence="9" type="ordered locus">ABC1214</name>
</gene>
<feature type="transmembrane region" description="Helical" evidence="7">
    <location>
        <begin position="289"/>
        <end position="309"/>
    </location>
</feature>
<dbReference type="Proteomes" id="UP000001168">
    <property type="component" value="Chromosome"/>
</dbReference>
<dbReference type="Pfam" id="PF00528">
    <property type="entry name" value="BPD_transp_1"/>
    <property type="match status" value="1"/>
</dbReference>
<dbReference type="InterPro" id="IPR000515">
    <property type="entry name" value="MetI-like"/>
</dbReference>
<evidence type="ECO:0000259" key="8">
    <source>
        <dbReference type="PROSITE" id="PS50928"/>
    </source>
</evidence>
<evidence type="ECO:0000256" key="5">
    <source>
        <dbReference type="ARBA" id="ARBA00022989"/>
    </source>
</evidence>
<evidence type="ECO:0000313" key="10">
    <source>
        <dbReference type="Proteomes" id="UP000001168"/>
    </source>
</evidence>
<dbReference type="EMBL" id="AP006627">
    <property type="protein sequence ID" value="BAD63752.1"/>
    <property type="molecule type" value="Genomic_DNA"/>
</dbReference>
<dbReference type="PROSITE" id="PS50928">
    <property type="entry name" value="ABC_TM1"/>
    <property type="match status" value="1"/>
</dbReference>
<organism evidence="9 10">
    <name type="scientific">Shouchella clausii (strain KSM-K16)</name>
    <name type="common">Alkalihalobacillus clausii</name>
    <dbReference type="NCBI Taxonomy" id="66692"/>
    <lineage>
        <taxon>Bacteria</taxon>
        <taxon>Bacillati</taxon>
        <taxon>Bacillota</taxon>
        <taxon>Bacilli</taxon>
        <taxon>Bacillales</taxon>
        <taxon>Bacillaceae</taxon>
        <taxon>Shouchella</taxon>
    </lineage>
</organism>
<dbReference type="SUPFAM" id="SSF161098">
    <property type="entry name" value="MetI-like"/>
    <property type="match status" value="1"/>
</dbReference>
<protein>
    <submittedName>
        <fullName evidence="9">Sugar ABC transporter permease</fullName>
    </submittedName>
</protein>
<dbReference type="Gene3D" id="1.10.3720.10">
    <property type="entry name" value="MetI-like"/>
    <property type="match status" value="1"/>
</dbReference>
<reference evidence="9 10" key="2">
    <citation type="journal article" date="1995" name="Appl. Microbiol. Biotechnol.">
        <title>Purification and properties of an alkaline protease from alkalophilic Bacillus sp. KSM-K16.</title>
        <authorList>
            <person name="Kobayashi T."/>
            <person name="Hakamada Y."/>
            <person name="Adachi S."/>
            <person name="Hitomi J."/>
            <person name="Yoshimatsu T."/>
            <person name="Koike K."/>
            <person name="Kawai S."/>
            <person name="Ito S."/>
        </authorList>
    </citation>
    <scope>NUCLEOTIDE SEQUENCE [LARGE SCALE GENOMIC DNA]</scope>
    <source>
        <strain evidence="9 10">KSM-K16</strain>
    </source>
</reference>
<keyword evidence="5 7" id="KW-1133">Transmembrane helix</keyword>
<dbReference type="CDD" id="cd06261">
    <property type="entry name" value="TM_PBP2"/>
    <property type="match status" value="1"/>
</dbReference>
<name>Q5WIQ3_SHOC1</name>
<dbReference type="eggNOG" id="COG1175">
    <property type="taxonomic scope" value="Bacteria"/>
</dbReference>
<evidence type="ECO:0000256" key="6">
    <source>
        <dbReference type="ARBA" id="ARBA00023136"/>
    </source>
</evidence>
<proteinExistence type="inferred from homology"/>
<dbReference type="GO" id="GO:0055085">
    <property type="term" value="P:transmembrane transport"/>
    <property type="evidence" value="ECO:0007669"/>
    <property type="project" value="InterPro"/>
</dbReference>
<keyword evidence="10" id="KW-1185">Reference proteome</keyword>
<dbReference type="InterPro" id="IPR051393">
    <property type="entry name" value="ABC_transporter_permease"/>
</dbReference>
<dbReference type="AlphaFoldDB" id="Q5WIQ3"/>
<sequence length="322" mass="35996">MAINMSREGANVDIEPLKPSIRARKKATRFARKEYLAGYLFTLPAILGLLVWTIGPIIASLVLSFTDYQVIAETINWIAFDNYITIFTEDLYFKQALIVTLYFAFASTAATLVAALLIALLMNMKVKGQGLWRTLFYLPVLVPAVAANILWMWLFNPEFGLLNGILRFFGLPASMWIYDEASVIPSLILLSIWGCGGAALIFLAGLQEIPKDQLEAVELDGGNAWHQFRFVTLPAISPIIFFNLIMGLIGAFQTFNQAYIMTEGGPNNASLFYVYLIYREAFVHSNMGYASALAWILFLVVSLFTVLIFKWGKGWVFYGGGK</sequence>
<keyword evidence="3" id="KW-1003">Cell membrane</keyword>
<feature type="transmembrane region" description="Helical" evidence="7">
    <location>
        <begin position="160"/>
        <end position="178"/>
    </location>
</feature>